<dbReference type="Pfam" id="PF05648">
    <property type="entry name" value="PEX11"/>
    <property type="match status" value="1"/>
</dbReference>
<keyword evidence="7" id="KW-1185">Reference proteome</keyword>
<evidence type="ECO:0000313" key="6">
    <source>
        <dbReference type="EMBL" id="ORY21242.1"/>
    </source>
</evidence>
<dbReference type="EMBL" id="MCOG01000270">
    <property type="protein sequence ID" value="ORY21242.1"/>
    <property type="molecule type" value="Genomic_DNA"/>
</dbReference>
<dbReference type="GO" id="GO:0005778">
    <property type="term" value="C:peroxisomal membrane"/>
    <property type="evidence" value="ECO:0007669"/>
    <property type="project" value="UniProtKB-SubCell"/>
</dbReference>
<keyword evidence="1" id="KW-0962">Peroxisome biogenesis</keyword>
<evidence type="ECO:0000256" key="2">
    <source>
        <dbReference type="ARBA" id="ARBA00023136"/>
    </source>
</evidence>
<dbReference type="STRING" id="1754190.A0A1Y2AFK0"/>
<gene>
    <name evidence="6" type="ORF">LY90DRAFT_432429</name>
</gene>
<dbReference type="GO" id="GO:0016559">
    <property type="term" value="P:peroxisome fission"/>
    <property type="evidence" value="ECO:0007669"/>
    <property type="project" value="InterPro"/>
</dbReference>
<accession>A0A1Y2AFK0</accession>
<name>A0A1Y2AFK0_9FUNG</name>
<feature type="non-terminal residue" evidence="6">
    <location>
        <position position="1"/>
    </location>
</feature>
<comment type="subcellular location">
    <subcellularLocation>
        <location evidence="4">Peroxisome membrane</location>
    </subcellularLocation>
</comment>
<sequence>LKYINTTVGRDKINRTLQYTFKFILALCVKYYYKEEIHAWFRNIIKNIQLSRKFFRIGRPLEHLNTFYKTLTVKDDFSKYCVLFRNLSYAIYLTFDMIIWIHKSGIMKYDNINLLSMNAQIFWLIGITSGIFNEIYKLEKTIEKIEIIKSNQNNNKKENEIKKKKKKDQQNELFNKLKKHYLILIQYFCDFFQPISSLSIYRIDPIYLALFGIISSILGIYFQWIKVNG</sequence>
<dbReference type="PANTHER" id="PTHR12652">
    <property type="entry name" value="PEROXISOMAL BIOGENESIS FACTOR 11"/>
    <property type="match status" value="1"/>
</dbReference>
<protein>
    <submittedName>
        <fullName evidence="6">Peroxisomal biogenesis factor 11</fullName>
    </submittedName>
</protein>
<reference evidence="6 7" key="1">
    <citation type="submission" date="2016-08" db="EMBL/GenBank/DDBJ databases">
        <title>A Parts List for Fungal Cellulosomes Revealed by Comparative Genomics.</title>
        <authorList>
            <consortium name="DOE Joint Genome Institute"/>
            <person name="Haitjema C.H."/>
            <person name="Gilmore S.P."/>
            <person name="Henske J.K."/>
            <person name="Solomon K.V."/>
            <person name="De Groot R."/>
            <person name="Kuo A."/>
            <person name="Mondo S.J."/>
            <person name="Salamov A.A."/>
            <person name="Labutti K."/>
            <person name="Zhao Z."/>
            <person name="Chiniquy J."/>
            <person name="Barry K."/>
            <person name="Brewer H.M."/>
            <person name="Purvine S.O."/>
            <person name="Wright A.T."/>
            <person name="Boxma B."/>
            <person name="Van Alen T."/>
            <person name="Hackstein J.H."/>
            <person name="Baker S.E."/>
            <person name="Grigoriev I.V."/>
            <person name="O'Malley M.A."/>
        </authorList>
    </citation>
    <scope>NUCLEOTIDE SEQUENCE [LARGE SCALE GENOMIC DNA]</scope>
    <source>
        <strain evidence="6 7">G1</strain>
    </source>
</reference>
<keyword evidence="2 5" id="KW-0472">Membrane</keyword>
<keyword evidence="5" id="KW-0812">Transmembrane</keyword>
<feature type="transmembrane region" description="Helical" evidence="5">
    <location>
        <begin position="82"/>
        <end position="102"/>
    </location>
</feature>
<dbReference type="Proteomes" id="UP000193920">
    <property type="component" value="Unassembled WGS sequence"/>
</dbReference>
<evidence type="ECO:0000313" key="7">
    <source>
        <dbReference type="Proteomes" id="UP000193920"/>
    </source>
</evidence>
<comment type="caution">
    <text evidence="6">The sequence shown here is derived from an EMBL/GenBank/DDBJ whole genome shotgun (WGS) entry which is preliminary data.</text>
</comment>
<organism evidence="6 7">
    <name type="scientific">Neocallimastix californiae</name>
    <dbReference type="NCBI Taxonomy" id="1754190"/>
    <lineage>
        <taxon>Eukaryota</taxon>
        <taxon>Fungi</taxon>
        <taxon>Fungi incertae sedis</taxon>
        <taxon>Chytridiomycota</taxon>
        <taxon>Chytridiomycota incertae sedis</taxon>
        <taxon>Neocallimastigomycetes</taxon>
        <taxon>Neocallimastigales</taxon>
        <taxon>Neocallimastigaceae</taxon>
        <taxon>Neocallimastix</taxon>
    </lineage>
</organism>
<evidence type="ECO:0000256" key="1">
    <source>
        <dbReference type="ARBA" id="ARBA00022593"/>
    </source>
</evidence>
<evidence type="ECO:0000256" key="5">
    <source>
        <dbReference type="SAM" id="Phobius"/>
    </source>
</evidence>
<proteinExistence type="predicted"/>
<feature type="transmembrane region" description="Helical" evidence="5">
    <location>
        <begin position="114"/>
        <end position="136"/>
    </location>
</feature>
<evidence type="ECO:0000256" key="4">
    <source>
        <dbReference type="ARBA" id="ARBA00046271"/>
    </source>
</evidence>
<dbReference type="OrthoDB" id="411017at2759"/>
<evidence type="ECO:0000256" key="3">
    <source>
        <dbReference type="ARBA" id="ARBA00023140"/>
    </source>
</evidence>
<dbReference type="InterPro" id="IPR008733">
    <property type="entry name" value="PEX11"/>
</dbReference>
<keyword evidence="5" id="KW-1133">Transmembrane helix</keyword>
<keyword evidence="3" id="KW-0576">Peroxisome</keyword>
<dbReference type="PANTHER" id="PTHR12652:SF50">
    <property type="entry name" value="PEROXIN 11"/>
    <property type="match status" value="1"/>
</dbReference>
<feature type="transmembrane region" description="Helical" evidence="5">
    <location>
        <begin position="206"/>
        <end position="225"/>
    </location>
</feature>
<dbReference type="AlphaFoldDB" id="A0A1Y2AFK0"/>